<dbReference type="Proteomes" id="UP000294911">
    <property type="component" value="Unassembled WGS sequence"/>
</dbReference>
<accession>A0A4V2ST44</accession>
<reference evidence="1 2" key="1">
    <citation type="submission" date="2019-03" db="EMBL/GenBank/DDBJ databases">
        <title>Genomic Encyclopedia of Type Strains, Phase IV (KMG-IV): sequencing the most valuable type-strain genomes for metagenomic binning, comparative biology and taxonomic classification.</title>
        <authorList>
            <person name="Goeker M."/>
        </authorList>
    </citation>
    <scope>NUCLEOTIDE SEQUENCE [LARGE SCALE GENOMIC DNA]</scope>
    <source>
        <strain evidence="1 2">DSM 45765</strain>
    </source>
</reference>
<keyword evidence="2" id="KW-1185">Reference proteome</keyword>
<evidence type="ECO:0000313" key="1">
    <source>
        <dbReference type="EMBL" id="TCP49286.1"/>
    </source>
</evidence>
<gene>
    <name evidence="1" type="ORF">EV191_109108</name>
</gene>
<protein>
    <recommendedName>
        <fullName evidence="3">DUF2332 domain-containing protein</fullName>
    </recommendedName>
</protein>
<dbReference type="AlphaFoldDB" id="A0A4V2ST44"/>
<evidence type="ECO:0000313" key="2">
    <source>
        <dbReference type="Proteomes" id="UP000294911"/>
    </source>
</evidence>
<evidence type="ECO:0008006" key="3">
    <source>
        <dbReference type="Google" id="ProtNLM"/>
    </source>
</evidence>
<organism evidence="1 2">
    <name type="scientific">Tamaricihabitans halophyticus</name>
    <dbReference type="NCBI Taxonomy" id="1262583"/>
    <lineage>
        <taxon>Bacteria</taxon>
        <taxon>Bacillati</taxon>
        <taxon>Actinomycetota</taxon>
        <taxon>Actinomycetes</taxon>
        <taxon>Pseudonocardiales</taxon>
        <taxon>Pseudonocardiaceae</taxon>
        <taxon>Tamaricihabitans</taxon>
    </lineage>
</organism>
<dbReference type="Pfam" id="PF10094">
    <property type="entry name" value="DUF2332"/>
    <property type="match status" value="1"/>
</dbReference>
<name>A0A4V2ST44_9PSEU</name>
<proteinExistence type="predicted"/>
<dbReference type="InterPro" id="IPR011200">
    <property type="entry name" value="UCP012608"/>
</dbReference>
<dbReference type="EMBL" id="SLXQ01000009">
    <property type="protein sequence ID" value="TCP49286.1"/>
    <property type="molecule type" value="Genomic_DNA"/>
</dbReference>
<comment type="caution">
    <text evidence="1">The sequence shown here is derived from an EMBL/GenBank/DDBJ whole genome shotgun (WGS) entry which is preliminary data.</text>
</comment>
<sequence length="387" mass="41291">MPTARRVVANSQVDPNRFWSDEPGMPDLAELRGQLLAFAADEAAGVSPLYEHLATQAAEDAEVVGLLTEVAVPEEAGQLLLAAAHRLVYAEPFHPMSRYYPSVGGTDGVDGATWPMFREFVLERATRMRELVRARVARGTEVRRAALLYPAVAAAAKQVRGPVGLLELGCGAGLLLGLHRYAYRYQTEADGQLTAGPAKSPLGLHCAVQLAEGAQLPKPPKSVRVGARVGLDPAPVDLADEDAYGWLESCIWADQPERLRLFGVAARMQRGDPPELVRGDLAGELAGAARRVPAELPLVVFNTGSLVGGADVVAALAELAARRSVYWVHCAPYRSGLDAVLPDRPDLAEAAGSGFSGTLALTRWEAGEAKVSVLARTAEDGQRLLWL</sequence>